<evidence type="ECO:0000313" key="4">
    <source>
        <dbReference type="EMBL" id="PPS01930.1"/>
    </source>
</evidence>
<protein>
    <submittedName>
        <fullName evidence="4">Uncharacterized protein</fullName>
    </submittedName>
</protein>
<feature type="domain" description="Myb/SANT-like" evidence="2">
    <location>
        <begin position="102"/>
        <end position="174"/>
    </location>
</feature>
<dbReference type="Proteomes" id="UP000239757">
    <property type="component" value="Unassembled WGS sequence"/>
</dbReference>
<dbReference type="Pfam" id="PF12776">
    <property type="entry name" value="Myb_DNA-bind_3"/>
    <property type="match status" value="1"/>
</dbReference>
<feature type="compositionally biased region" description="Low complexity" evidence="1">
    <location>
        <begin position="213"/>
        <end position="227"/>
    </location>
</feature>
<name>A0A2P5XF06_GOSBA</name>
<feature type="region of interest" description="Disordered" evidence="1">
    <location>
        <begin position="178"/>
        <end position="259"/>
    </location>
</feature>
<feature type="compositionally biased region" description="Basic residues" evidence="1">
    <location>
        <begin position="243"/>
        <end position="255"/>
    </location>
</feature>
<reference evidence="4 5" key="1">
    <citation type="submission" date="2015-01" db="EMBL/GenBank/DDBJ databases">
        <title>Genome of allotetraploid Gossypium barbadense reveals genomic plasticity and fiber elongation in cotton evolution.</title>
        <authorList>
            <person name="Chen X."/>
            <person name="Liu X."/>
            <person name="Zhao B."/>
            <person name="Zheng H."/>
            <person name="Hu Y."/>
            <person name="Lu G."/>
            <person name="Yang C."/>
            <person name="Chen J."/>
            <person name="Shan C."/>
            <person name="Zhang L."/>
            <person name="Zhou Y."/>
            <person name="Wang L."/>
            <person name="Guo W."/>
            <person name="Bai Y."/>
            <person name="Ruan J."/>
            <person name="Shangguan X."/>
            <person name="Mao Y."/>
            <person name="Jiang J."/>
            <person name="Zhu Y."/>
            <person name="Lei J."/>
            <person name="Kang H."/>
            <person name="Chen S."/>
            <person name="He X."/>
            <person name="Wang R."/>
            <person name="Wang Y."/>
            <person name="Chen J."/>
            <person name="Wang L."/>
            <person name="Yu S."/>
            <person name="Wang B."/>
            <person name="Wei J."/>
            <person name="Song S."/>
            <person name="Lu X."/>
            <person name="Gao Z."/>
            <person name="Gu W."/>
            <person name="Deng X."/>
            <person name="Ma D."/>
            <person name="Wang S."/>
            <person name="Liang W."/>
            <person name="Fang L."/>
            <person name="Cai C."/>
            <person name="Zhu X."/>
            <person name="Zhou B."/>
            <person name="Zhang Y."/>
            <person name="Chen Z."/>
            <person name="Xu S."/>
            <person name="Zhu R."/>
            <person name="Wang S."/>
            <person name="Zhang T."/>
            <person name="Zhao G."/>
        </authorList>
    </citation>
    <scope>NUCLEOTIDE SEQUENCE [LARGE SCALE GENOMIC DNA]</scope>
    <source>
        <strain evidence="5">cv. Xinhai21</strain>
        <tissue evidence="4">Leaf</tissue>
    </source>
</reference>
<dbReference type="PANTHER" id="PTHR31704:SF37">
    <property type="entry name" value="HEAT SHOCK PROTEIN"/>
    <property type="match status" value="1"/>
</dbReference>
<dbReference type="EMBL" id="KZ665023">
    <property type="protein sequence ID" value="PPS01930.1"/>
    <property type="molecule type" value="Genomic_DNA"/>
</dbReference>
<evidence type="ECO:0000256" key="1">
    <source>
        <dbReference type="SAM" id="MobiDB-lite"/>
    </source>
</evidence>
<dbReference type="Pfam" id="PF26138">
    <property type="entry name" value="DUF8040"/>
    <property type="match status" value="1"/>
</dbReference>
<feature type="domain" description="DUF8040" evidence="3">
    <location>
        <begin position="422"/>
        <end position="514"/>
    </location>
</feature>
<dbReference type="InterPro" id="IPR024752">
    <property type="entry name" value="Myb/SANT-like_dom"/>
</dbReference>
<dbReference type="InterPro" id="IPR058353">
    <property type="entry name" value="DUF8040"/>
</dbReference>
<dbReference type="PANTHER" id="PTHR31704">
    <property type="entry name" value="MYB/SANT-LIKE DNA-BINDING DOMAIN PROTEIN-RELATED"/>
    <property type="match status" value="1"/>
</dbReference>
<evidence type="ECO:0000259" key="2">
    <source>
        <dbReference type="Pfam" id="PF12776"/>
    </source>
</evidence>
<sequence length="768" mass="87885">MLSDILGKKCREVRRIPVAMLKVEMQQYISTEIIIEHARYITTLYIILSCLELPLTFAYPTPEFPTPNFEYHTAFDGVVFGTMVKTRKFVEGDSTLATKAVWDDELTLIFCELCMNEVNAANRLTTHLNSKGWENVIALFQAKTQKNYGKPQLKNKWDTLKKEWRLWRELLKDSTATGENAWAPSSGILPSGVPMGDDTPNEGFGDSDENSNENENISPNEVPSNPSHETPNPRKETLGVVHGKGKKSSSSRKSSRNSLGTHIEKLCESMASPRKSVNEIIFPHSEYSISNAMDALRDLEDEIPKKDELYYFAIKMFQIPVKREVFLNLDPDVRVWWLRREYAEQNLIASFSSLVMDEFNKMYNSFYMNYDTPELSEEAKRRIATIVTQVQHNNYHEEEEQVLSSVLLHHETYFTKQPCMDSNYTGQMWVDEVLNGHDDRCMNSFRMPKNIFHMLLHDLQTNYGLKHGKVSAMEKLALSLYILGNRESNSNAAERFQRSGETVSRIFTDMLHIFARMGIDTIKPIEGQFEEVPNHIRHDTRYWPHFKNIMTNTRGKKSAVPISKKRKGLGVTSSSATTEIRHLFLQFPLGPQEELFQILRAQPLGVGWCIGWAALEQIHFADSVRALLLLLLGTLQTVMSEFDDPGTVQFHLGGLVHKLSVPEFRVALGLYAENFMEAENFPHLHCHIHYTPFSYRTTPKGSHQHQPLHDLSSSILWAPKHISAIFITHTHRSDVPTGHLKYAPHEDDRASSWVRSSSIPISMSHRSG</sequence>
<gene>
    <name evidence="4" type="ORF">GOBAR_AA18734</name>
</gene>
<evidence type="ECO:0000259" key="3">
    <source>
        <dbReference type="Pfam" id="PF26138"/>
    </source>
</evidence>
<dbReference type="OrthoDB" id="1910266at2759"/>
<proteinExistence type="predicted"/>
<organism evidence="4 5">
    <name type="scientific">Gossypium barbadense</name>
    <name type="common">Sea Island cotton</name>
    <name type="synonym">Hibiscus barbadensis</name>
    <dbReference type="NCBI Taxonomy" id="3634"/>
    <lineage>
        <taxon>Eukaryota</taxon>
        <taxon>Viridiplantae</taxon>
        <taxon>Streptophyta</taxon>
        <taxon>Embryophyta</taxon>
        <taxon>Tracheophyta</taxon>
        <taxon>Spermatophyta</taxon>
        <taxon>Magnoliopsida</taxon>
        <taxon>eudicotyledons</taxon>
        <taxon>Gunneridae</taxon>
        <taxon>Pentapetalae</taxon>
        <taxon>rosids</taxon>
        <taxon>malvids</taxon>
        <taxon>Malvales</taxon>
        <taxon>Malvaceae</taxon>
        <taxon>Malvoideae</taxon>
        <taxon>Gossypium</taxon>
    </lineage>
</organism>
<dbReference type="AlphaFoldDB" id="A0A2P5XF06"/>
<accession>A0A2P5XF06</accession>
<evidence type="ECO:0000313" key="5">
    <source>
        <dbReference type="Proteomes" id="UP000239757"/>
    </source>
</evidence>